<accession>A0A1X3D9G8</accession>
<keyword evidence="4" id="KW-0410">Iron transport</keyword>
<dbReference type="OrthoDB" id="63946at2"/>
<feature type="chain" id="PRO_5010873484" evidence="6">
    <location>
        <begin position="32"/>
        <end position="299"/>
    </location>
</feature>
<protein>
    <submittedName>
        <fullName evidence="8">Ferrichrome ABC transporter substrate-binding protein</fullName>
    </submittedName>
</protein>
<feature type="domain" description="Fe/B12 periplasmic-binding" evidence="7">
    <location>
        <begin position="34"/>
        <end position="295"/>
    </location>
</feature>
<dbReference type="STRING" id="194197.BWD09_07345"/>
<dbReference type="InterPro" id="IPR051313">
    <property type="entry name" value="Bact_iron-sidero_bind"/>
</dbReference>
<dbReference type="GO" id="GO:0030288">
    <property type="term" value="C:outer membrane-bounded periplasmic space"/>
    <property type="evidence" value="ECO:0007669"/>
    <property type="project" value="TreeGrafter"/>
</dbReference>
<name>A0A1X3D9G8_9NEIS</name>
<dbReference type="CDD" id="cd01146">
    <property type="entry name" value="FhuD"/>
    <property type="match status" value="1"/>
</dbReference>
<keyword evidence="4" id="KW-0406">Ion transport</keyword>
<dbReference type="Proteomes" id="UP000193118">
    <property type="component" value="Unassembled WGS sequence"/>
</dbReference>
<evidence type="ECO:0000259" key="7">
    <source>
        <dbReference type="PROSITE" id="PS50983"/>
    </source>
</evidence>
<keyword evidence="5 6" id="KW-0732">Signal</keyword>
<comment type="caution">
    <text evidence="8">The sequence shown here is derived from an EMBL/GenBank/DDBJ whole genome shotgun (WGS) entry which is preliminary data.</text>
</comment>
<dbReference type="PROSITE" id="PS50983">
    <property type="entry name" value="FE_B12_PBP"/>
    <property type="match status" value="1"/>
</dbReference>
<keyword evidence="9" id="KW-1185">Reference proteome</keyword>
<gene>
    <name evidence="8" type="ORF">BWD09_07345</name>
</gene>
<dbReference type="PROSITE" id="PS51257">
    <property type="entry name" value="PROKAR_LIPOPROTEIN"/>
    <property type="match status" value="1"/>
</dbReference>
<evidence type="ECO:0000313" key="8">
    <source>
        <dbReference type="EMBL" id="OSI16371.1"/>
    </source>
</evidence>
<evidence type="ECO:0000313" key="9">
    <source>
        <dbReference type="Proteomes" id="UP000193118"/>
    </source>
</evidence>
<reference evidence="9" key="1">
    <citation type="submission" date="2017-01" db="EMBL/GenBank/DDBJ databases">
        <authorList>
            <person name="Wolfgang W.J."/>
            <person name="Cole J."/>
            <person name="Wroblewski D."/>
            <person name="Mcginnis J."/>
            <person name="Musser K.A."/>
        </authorList>
    </citation>
    <scope>NUCLEOTIDE SEQUENCE [LARGE SCALE GENOMIC DNA]</scope>
    <source>
        <strain evidence="9">DSM 19151</strain>
    </source>
</reference>
<comment type="subcellular location">
    <subcellularLocation>
        <location evidence="1">Cell envelope</location>
    </subcellularLocation>
</comment>
<dbReference type="AlphaFoldDB" id="A0A1X3D9G8"/>
<dbReference type="Gene3D" id="3.40.50.1980">
    <property type="entry name" value="Nitrogenase molybdenum iron protein domain"/>
    <property type="match status" value="2"/>
</dbReference>
<dbReference type="Pfam" id="PF01497">
    <property type="entry name" value="Peripla_BP_2"/>
    <property type="match status" value="1"/>
</dbReference>
<evidence type="ECO:0000256" key="3">
    <source>
        <dbReference type="ARBA" id="ARBA00022448"/>
    </source>
</evidence>
<dbReference type="GeneID" id="94579672"/>
<dbReference type="InterPro" id="IPR002491">
    <property type="entry name" value="ABC_transptr_periplasmic_BD"/>
</dbReference>
<keyword evidence="3" id="KW-0813">Transport</keyword>
<dbReference type="SUPFAM" id="SSF53807">
    <property type="entry name" value="Helical backbone' metal receptor"/>
    <property type="match status" value="1"/>
</dbReference>
<dbReference type="PRINTS" id="PR01715">
    <property type="entry name" value="FERRIBNDNGPP"/>
</dbReference>
<evidence type="ECO:0000256" key="4">
    <source>
        <dbReference type="ARBA" id="ARBA00022496"/>
    </source>
</evidence>
<dbReference type="PANTHER" id="PTHR30532">
    <property type="entry name" value="IRON III DICITRATE-BINDING PERIPLASMIC PROTEIN"/>
    <property type="match status" value="1"/>
</dbReference>
<evidence type="ECO:0000256" key="6">
    <source>
        <dbReference type="SAM" id="SignalP"/>
    </source>
</evidence>
<feature type="signal peptide" evidence="6">
    <location>
        <begin position="1"/>
        <end position="31"/>
    </location>
</feature>
<comment type="similarity">
    <text evidence="2">Belongs to the bacterial solute-binding protein 8 family.</text>
</comment>
<evidence type="ECO:0000256" key="1">
    <source>
        <dbReference type="ARBA" id="ARBA00004196"/>
    </source>
</evidence>
<organism evidence="8 9">
    <name type="scientific">Neisseria dentiae</name>
    <dbReference type="NCBI Taxonomy" id="194197"/>
    <lineage>
        <taxon>Bacteria</taxon>
        <taxon>Pseudomonadati</taxon>
        <taxon>Pseudomonadota</taxon>
        <taxon>Betaproteobacteria</taxon>
        <taxon>Neisseriales</taxon>
        <taxon>Neisseriaceae</taxon>
        <taxon>Neisseria</taxon>
    </lineage>
</organism>
<evidence type="ECO:0000256" key="5">
    <source>
        <dbReference type="ARBA" id="ARBA00022729"/>
    </source>
</evidence>
<proteinExistence type="inferred from homology"/>
<dbReference type="GO" id="GO:1901678">
    <property type="term" value="P:iron coordination entity transport"/>
    <property type="evidence" value="ECO:0007669"/>
    <property type="project" value="UniProtKB-ARBA"/>
</dbReference>
<dbReference type="RefSeq" id="WP_085366068.1">
    <property type="nucleotide sequence ID" value="NZ_CAUJPZ010000035.1"/>
</dbReference>
<dbReference type="EMBL" id="MTBO01000016">
    <property type="protein sequence ID" value="OSI16371.1"/>
    <property type="molecule type" value="Genomic_DNA"/>
</dbReference>
<evidence type="ECO:0000256" key="2">
    <source>
        <dbReference type="ARBA" id="ARBA00008814"/>
    </source>
</evidence>
<sequence>MKRFFSDGLKHLLPGCAVWAACLAVLPAAHAAPRVATADWSAAETLTAMKLPPLAVGDKRAYGNWVNYPVLPAQTLDSGLRFQPNLERLRQLKPDMFVQSSWFAHLKPQFAAIAPVHEIDFATAEGTQYARTVAATRALGRLVNASPAAEQLIADTERQLAQQRQTLAPYRSRPLAIVQFVDTRHLRIYGRTSMYQAVLDKLGLRNAWQGESNSWGFANITLNKLAGLPPDTLLLIVKPHPANVRPGLEKSALWRRLPFAQPANRRVLPPSWSYGALPSMQHFAQQLARALPSEQETPW</sequence>
<dbReference type="PANTHER" id="PTHR30532:SF1">
    <property type="entry name" value="IRON(3+)-HYDROXAMATE-BINDING PROTEIN FHUD"/>
    <property type="match status" value="1"/>
</dbReference>
<keyword evidence="4" id="KW-0408">Iron</keyword>